<dbReference type="Proteomes" id="UP000327011">
    <property type="component" value="Unassembled WGS sequence"/>
</dbReference>
<comment type="caution">
    <text evidence="7">The sequence shown here is derived from an EMBL/GenBank/DDBJ whole genome shotgun (WGS) entry which is preliminary data.</text>
</comment>
<dbReference type="PANTHER" id="PTHR43046">
    <property type="entry name" value="GDP-MANNOSE MANNOSYL HYDROLASE"/>
    <property type="match status" value="1"/>
</dbReference>
<dbReference type="InterPro" id="IPR020476">
    <property type="entry name" value="Nudix_hydrolase"/>
</dbReference>
<dbReference type="PANTHER" id="PTHR43046:SF12">
    <property type="entry name" value="GDP-MANNOSE MANNOSYL HYDROLASE"/>
    <property type="match status" value="1"/>
</dbReference>
<keyword evidence="4" id="KW-0460">Magnesium</keyword>
<gene>
    <name evidence="7" type="ORF">F5972_20030</name>
</gene>
<evidence type="ECO:0000313" key="7">
    <source>
        <dbReference type="EMBL" id="KAA9376779.1"/>
    </source>
</evidence>
<dbReference type="CDD" id="cd04685">
    <property type="entry name" value="NUDIX_Hydrolase"/>
    <property type="match status" value="1"/>
</dbReference>
<dbReference type="InterPro" id="IPR000086">
    <property type="entry name" value="NUDIX_hydrolase_dom"/>
</dbReference>
<dbReference type="InterPro" id="IPR015797">
    <property type="entry name" value="NUDIX_hydrolase-like_dom_sf"/>
</dbReference>
<evidence type="ECO:0000256" key="4">
    <source>
        <dbReference type="ARBA" id="ARBA00022842"/>
    </source>
</evidence>
<evidence type="ECO:0000256" key="5">
    <source>
        <dbReference type="RuleBase" id="RU003476"/>
    </source>
</evidence>
<dbReference type="Pfam" id="PF00293">
    <property type="entry name" value="NUDIX"/>
    <property type="match status" value="1"/>
</dbReference>
<dbReference type="InterPro" id="IPR020084">
    <property type="entry name" value="NUDIX_hydrolase_CS"/>
</dbReference>
<dbReference type="AlphaFoldDB" id="A0A5J5JYL7"/>
<dbReference type="GO" id="GO:0016787">
    <property type="term" value="F:hydrolase activity"/>
    <property type="evidence" value="ECO:0007669"/>
    <property type="project" value="UniProtKB-KW"/>
</dbReference>
<accession>A0A5J5JYL7</accession>
<reference evidence="7 8" key="1">
    <citation type="submission" date="2019-09" db="EMBL/GenBank/DDBJ databases">
        <title>Screening of Novel Bioactive Compounds from Soil-Associated.</title>
        <authorList>
            <person name="Gong X."/>
        </authorList>
    </citation>
    <scope>NUCLEOTIDE SEQUENCE [LARGE SCALE GENOMIC DNA]</scope>
    <source>
        <strain evidence="7 8">Gxj-6</strain>
    </source>
</reference>
<comment type="similarity">
    <text evidence="2 5">Belongs to the Nudix hydrolase family.</text>
</comment>
<evidence type="ECO:0000256" key="2">
    <source>
        <dbReference type="ARBA" id="ARBA00005582"/>
    </source>
</evidence>
<evidence type="ECO:0000256" key="3">
    <source>
        <dbReference type="ARBA" id="ARBA00022801"/>
    </source>
</evidence>
<protein>
    <submittedName>
        <fullName evidence="7">NUDIX domain-containing protein</fullName>
    </submittedName>
</protein>
<sequence>METATTDDRPAARVVCVDDRSRVLLMRWHDPLAGRTFWEPPGGGIEPGESPLQAARRELWEETGLPGDAVQDRWVPVHRDFHWLGRHYVKTERFYLARFGVAPPVASAELTEEESGALLGLAWHEISALSALPEPLDPLELPGIIDRLLATAP</sequence>
<dbReference type="PRINTS" id="PR00502">
    <property type="entry name" value="NUDIXFAMILY"/>
</dbReference>
<comment type="cofactor">
    <cofactor evidence="1">
        <name>Mg(2+)</name>
        <dbReference type="ChEBI" id="CHEBI:18420"/>
    </cofactor>
</comment>
<name>A0A5J5JYL7_9ACTN</name>
<keyword evidence="8" id="KW-1185">Reference proteome</keyword>
<organism evidence="7 8">
    <name type="scientific">Microbispora cellulosiformans</name>
    <dbReference type="NCBI Taxonomy" id="2614688"/>
    <lineage>
        <taxon>Bacteria</taxon>
        <taxon>Bacillati</taxon>
        <taxon>Actinomycetota</taxon>
        <taxon>Actinomycetes</taxon>
        <taxon>Streptosporangiales</taxon>
        <taxon>Streptosporangiaceae</taxon>
        <taxon>Microbispora</taxon>
    </lineage>
</organism>
<proteinExistence type="inferred from homology"/>
<dbReference type="PROSITE" id="PS00893">
    <property type="entry name" value="NUDIX_BOX"/>
    <property type="match status" value="1"/>
</dbReference>
<evidence type="ECO:0000256" key="1">
    <source>
        <dbReference type="ARBA" id="ARBA00001946"/>
    </source>
</evidence>
<keyword evidence="3 5" id="KW-0378">Hydrolase</keyword>
<dbReference type="PROSITE" id="PS51462">
    <property type="entry name" value="NUDIX"/>
    <property type="match status" value="1"/>
</dbReference>
<dbReference type="Gene3D" id="3.90.79.10">
    <property type="entry name" value="Nucleoside Triphosphate Pyrophosphohydrolase"/>
    <property type="match status" value="1"/>
</dbReference>
<dbReference type="EMBL" id="VYTZ01000007">
    <property type="protein sequence ID" value="KAA9376779.1"/>
    <property type="molecule type" value="Genomic_DNA"/>
</dbReference>
<feature type="domain" description="Nudix hydrolase" evidence="6">
    <location>
        <begin position="7"/>
        <end position="146"/>
    </location>
</feature>
<dbReference type="RefSeq" id="WP_150935132.1">
    <property type="nucleotide sequence ID" value="NZ_VYTZ01000007.1"/>
</dbReference>
<dbReference type="SUPFAM" id="SSF55811">
    <property type="entry name" value="Nudix"/>
    <property type="match status" value="1"/>
</dbReference>
<evidence type="ECO:0000259" key="6">
    <source>
        <dbReference type="PROSITE" id="PS51462"/>
    </source>
</evidence>
<evidence type="ECO:0000313" key="8">
    <source>
        <dbReference type="Proteomes" id="UP000327011"/>
    </source>
</evidence>